<gene>
    <name evidence="1" type="ORF">LCGC14_1672210</name>
</gene>
<protein>
    <submittedName>
        <fullName evidence="1">Uncharacterized protein</fullName>
    </submittedName>
</protein>
<proteinExistence type="predicted"/>
<name>A0A0F9K6R9_9ZZZZ</name>
<dbReference type="AlphaFoldDB" id="A0A0F9K6R9"/>
<dbReference type="EMBL" id="LAZR01014369">
    <property type="protein sequence ID" value="KKM17788.1"/>
    <property type="molecule type" value="Genomic_DNA"/>
</dbReference>
<evidence type="ECO:0000313" key="1">
    <source>
        <dbReference type="EMBL" id="KKM17788.1"/>
    </source>
</evidence>
<sequence length="54" mass="6192">MKIEIEKSQRQGIDLVTEKSLILGLLKEGIYRYYTSDELLTINSMCQIEVDRGG</sequence>
<comment type="caution">
    <text evidence="1">The sequence shown here is derived from an EMBL/GenBank/DDBJ whole genome shotgun (WGS) entry which is preliminary data.</text>
</comment>
<organism evidence="1">
    <name type="scientific">marine sediment metagenome</name>
    <dbReference type="NCBI Taxonomy" id="412755"/>
    <lineage>
        <taxon>unclassified sequences</taxon>
        <taxon>metagenomes</taxon>
        <taxon>ecological metagenomes</taxon>
    </lineage>
</organism>
<accession>A0A0F9K6R9</accession>
<reference evidence="1" key="1">
    <citation type="journal article" date="2015" name="Nature">
        <title>Complex archaea that bridge the gap between prokaryotes and eukaryotes.</title>
        <authorList>
            <person name="Spang A."/>
            <person name="Saw J.H."/>
            <person name="Jorgensen S.L."/>
            <person name="Zaremba-Niedzwiedzka K."/>
            <person name="Martijn J."/>
            <person name="Lind A.E."/>
            <person name="van Eijk R."/>
            <person name="Schleper C."/>
            <person name="Guy L."/>
            <person name="Ettema T.J."/>
        </authorList>
    </citation>
    <scope>NUCLEOTIDE SEQUENCE</scope>
</reference>